<dbReference type="SUPFAM" id="SSF52540">
    <property type="entry name" value="P-loop containing nucleoside triphosphate hydrolases"/>
    <property type="match status" value="1"/>
</dbReference>
<comment type="caution">
    <text evidence="2">The sequence shown here is derived from an EMBL/GenBank/DDBJ whole genome shotgun (WGS) entry which is preliminary data.</text>
</comment>
<dbReference type="Proteomes" id="UP000323426">
    <property type="component" value="Unassembled WGS sequence"/>
</dbReference>
<evidence type="ECO:0000259" key="1">
    <source>
        <dbReference type="Pfam" id="PF13175"/>
    </source>
</evidence>
<dbReference type="RefSeq" id="WP_150087148.1">
    <property type="nucleotide sequence ID" value="NZ_VWSF01000002.1"/>
</dbReference>
<keyword evidence="3" id="KW-1185">Reference proteome</keyword>
<dbReference type="PANTHER" id="PTHR43581:SF4">
    <property type="entry name" value="ATP_GTP PHOSPHATASE"/>
    <property type="match status" value="1"/>
</dbReference>
<evidence type="ECO:0000313" key="2">
    <source>
        <dbReference type="EMBL" id="KAA5548821.1"/>
    </source>
</evidence>
<name>A0A5M6DMS5_9BACT</name>
<dbReference type="InterPro" id="IPR027417">
    <property type="entry name" value="P-loop_NTPase"/>
</dbReference>
<organism evidence="2 3">
    <name type="scientific">Adhaeribacter rhizoryzae</name>
    <dbReference type="NCBI Taxonomy" id="2607907"/>
    <lineage>
        <taxon>Bacteria</taxon>
        <taxon>Pseudomonadati</taxon>
        <taxon>Bacteroidota</taxon>
        <taxon>Cytophagia</taxon>
        <taxon>Cytophagales</taxon>
        <taxon>Hymenobacteraceae</taxon>
        <taxon>Adhaeribacter</taxon>
    </lineage>
</organism>
<dbReference type="Gene3D" id="3.40.50.300">
    <property type="entry name" value="P-loop containing nucleotide triphosphate hydrolases"/>
    <property type="match status" value="1"/>
</dbReference>
<dbReference type="InterPro" id="IPR051396">
    <property type="entry name" value="Bact_Antivir_Def_Nuclease"/>
</dbReference>
<protein>
    <submittedName>
        <fullName evidence="2">AAA family ATPase</fullName>
    </submittedName>
</protein>
<dbReference type="InterPro" id="IPR041685">
    <property type="entry name" value="AAA_GajA/Old/RecF-like"/>
</dbReference>
<dbReference type="AlphaFoldDB" id="A0A5M6DMS5"/>
<dbReference type="Pfam" id="PF13175">
    <property type="entry name" value="AAA_15"/>
    <property type="match status" value="1"/>
</dbReference>
<dbReference type="CDD" id="cd00267">
    <property type="entry name" value="ABC_ATPase"/>
    <property type="match status" value="1"/>
</dbReference>
<evidence type="ECO:0000313" key="3">
    <source>
        <dbReference type="Proteomes" id="UP000323426"/>
    </source>
</evidence>
<dbReference type="PANTHER" id="PTHR43581">
    <property type="entry name" value="ATP/GTP PHOSPHATASE"/>
    <property type="match status" value="1"/>
</dbReference>
<reference evidence="2 3" key="1">
    <citation type="submission" date="2019-09" db="EMBL/GenBank/DDBJ databases">
        <title>Genome sequence and assembly of Adhaeribacter sp.</title>
        <authorList>
            <person name="Chhetri G."/>
        </authorList>
    </citation>
    <scope>NUCLEOTIDE SEQUENCE [LARGE SCALE GENOMIC DNA]</scope>
    <source>
        <strain evidence="2 3">DK36</strain>
    </source>
</reference>
<dbReference type="EMBL" id="VWSF01000002">
    <property type="protein sequence ID" value="KAA5548821.1"/>
    <property type="molecule type" value="Genomic_DNA"/>
</dbReference>
<gene>
    <name evidence="2" type="ORF">F0145_04730</name>
</gene>
<feature type="domain" description="Endonuclease GajA/Old nuclease/RecF-like AAA" evidence="1">
    <location>
        <begin position="1"/>
        <end position="387"/>
    </location>
</feature>
<accession>A0A5M6DMS5</accession>
<sequence>MKIDKVHIKGEFKNLKDFYFEFDQDATETVLLGLNATGKSNFMEALVIIFRDLDLETPPKLQKKGQTLEYYIRYNCREKNIEIEYSVRDGYTFIVDGEKLRSKNQFFKNKNTYLPSHVFVYYSGLSERLKSLYAEHKLLQFKKMMTPGLKYEDFNEMPRIFLVEPIHASLALIAFYLFPERENETIEFLKNELNIVDFGSALFMLKQPNWSKSRQGDERFWHTNGLVRRFIEDLWNFAIAPIFFKETVKGALNKRESLQRLFLFIKDKATFSSLVEMKMYKSKIPLFNALCSLHYSELVDDQDVRIKVVKENIPGELVMGELSEGEKQLITVLGLLKFTKDDEALILLDEPDTHLNPLWKWKYLEFLNNVVHKSDKTQVVFCTHDPLVIGSMDKKQVRVFKRNNKYETTVIEPDVSPEGMGVAAILTSELFGLPTILDKKTQEKLNRKRYLQGRLMRDALSNVENEEYQKLKLELEEFGFYEEVEDKWFKYYLAEMSKLDAFEKTELSEAEKQMLAEQSAKAADRVLKLMEKDGLR</sequence>
<proteinExistence type="predicted"/>